<protein>
    <submittedName>
        <fullName evidence="2">NAD-dependent epimerase/dehydratase family protein</fullName>
    </submittedName>
</protein>
<dbReference type="InterPro" id="IPR036291">
    <property type="entry name" value="NAD(P)-bd_dom_sf"/>
</dbReference>
<dbReference type="InterPro" id="IPR051783">
    <property type="entry name" value="NAD(P)-dependent_oxidoreduct"/>
</dbReference>
<dbReference type="InterPro" id="IPR001509">
    <property type="entry name" value="Epimerase_deHydtase"/>
</dbReference>
<gene>
    <name evidence="2" type="ORF">G6N73_13705</name>
</gene>
<dbReference type="PANTHER" id="PTHR48079">
    <property type="entry name" value="PROTEIN YEEZ"/>
    <property type="match status" value="1"/>
</dbReference>
<dbReference type="GO" id="GO:0004029">
    <property type="term" value="F:aldehyde dehydrogenase (NAD+) activity"/>
    <property type="evidence" value="ECO:0007669"/>
    <property type="project" value="TreeGrafter"/>
</dbReference>
<dbReference type="AlphaFoldDB" id="A0A6G4WBS0"/>
<reference evidence="2 3" key="1">
    <citation type="submission" date="2020-02" db="EMBL/GenBank/DDBJ databases">
        <title>Genome sequence of strain CCNWXJ40-4.</title>
        <authorList>
            <person name="Gao J."/>
            <person name="Sun J."/>
        </authorList>
    </citation>
    <scope>NUCLEOTIDE SEQUENCE [LARGE SCALE GENOMIC DNA]</scope>
    <source>
        <strain evidence="2 3">CCNWXJ 40-4</strain>
    </source>
</reference>
<comment type="caution">
    <text evidence="2">The sequence shown here is derived from an EMBL/GenBank/DDBJ whole genome shotgun (WGS) entry which is preliminary data.</text>
</comment>
<sequence>MLVAVTGASGFVGRRVVRHLRDAGFSVRAISRTIGAWEEGVETATLPHPSASLDEFERVLNGVDHVVHGAGLTNASAETPESEFMQANAELTARFAEAAARVVAGRFLLMSSIRAVADAGFDGILTPEMPAKPTCAYGRSKRAAELAALARYPDANASRLAILRLPPVYGSGMKGNLARMLHLADTPYPLPFGALRNRRSLLSVEALAAAVVDLLQMVQTRQVYLAGDRDPVSTAEIFTALRAGLGRPGRLLPVPASLLKTAAKLAGRSEDWQGLFAEQICDSSALADDGWRQTEDPRPGLAEAARDFQKSKS</sequence>
<dbReference type="EMBL" id="JAAKZF010000015">
    <property type="protein sequence ID" value="NGO52222.1"/>
    <property type="molecule type" value="Genomic_DNA"/>
</dbReference>
<dbReference type="RefSeq" id="WP_165028415.1">
    <property type="nucleotide sequence ID" value="NZ_JAAKZF010000015.1"/>
</dbReference>
<dbReference type="SUPFAM" id="SSF51735">
    <property type="entry name" value="NAD(P)-binding Rossmann-fold domains"/>
    <property type="match status" value="1"/>
</dbReference>
<dbReference type="GO" id="GO:0005737">
    <property type="term" value="C:cytoplasm"/>
    <property type="evidence" value="ECO:0007669"/>
    <property type="project" value="TreeGrafter"/>
</dbReference>
<accession>A0A6G4WBS0</accession>
<proteinExistence type="predicted"/>
<dbReference type="Proteomes" id="UP001642900">
    <property type="component" value="Unassembled WGS sequence"/>
</dbReference>
<name>A0A6G4WBS0_9HYPH</name>
<organism evidence="2 3">
    <name type="scientific">Allomesorhizobium camelthorni</name>
    <dbReference type="NCBI Taxonomy" id="475069"/>
    <lineage>
        <taxon>Bacteria</taxon>
        <taxon>Pseudomonadati</taxon>
        <taxon>Pseudomonadota</taxon>
        <taxon>Alphaproteobacteria</taxon>
        <taxon>Hyphomicrobiales</taxon>
        <taxon>Phyllobacteriaceae</taxon>
        <taxon>Allomesorhizobium</taxon>
    </lineage>
</organism>
<feature type="domain" description="NAD-dependent epimerase/dehydratase" evidence="1">
    <location>
        <begin position="3"/>
        <end position="224"/>
    </location>
</feature>
<evidence type="ECO:0000313" key="3">
    <source>
        <dbReference type="Proteomes" id="UP001642900"/>
    </source>
</evidence>
<dbReference type="Pfam" id="PF01370">
    <property type="entry name" value="Epimerase"/>
    <property type="match status" value="1"/>
</dbReference>
<evidence type="ECO:0000259" key="1">
    <source>
        <dbReference type="Pfam" id="PF01370"/>
    </source>
</evidence>
<dbReference type="Gene3D" id="3.40.50.720">
    <property type="entry name" value="NAD(P)-binding Rossmann-like Domain"/>
    <property type="match status" value="1"/>
</dbReference>
<evidence type="ECO:0000313" key="2">
    <source>
        <dbReference type="EMBL" id="NGO52222.1"/>
    </source>
</evidence>
<dbReference type="PANTHER" id="PTHR48079:SF6">
    <property type="entry name" value="NAD(P)-BINDING DOMAIN-CONTAINING PROTEIN-RELATED"/>
    <property type="match status" value="1"/>
</dbReference>
<keyword evidence="3" id="KW-1185">Reference proteome</keyword>